<sequence>MNAIDIFLLAGIAVCLGLAWHYRKSGRCCGDCEKCQKKDKCTKPENPHDSGDTSGSEK</sequence>
<proteinExistence type="predicted"/>
<protein>
    <recommendedName>
        <fullName evidence="4">FeoB-associated Cys-rich membrane protein</fullName>
    </recommendedName>
</protein>
<accession>A0A926DJ82</accession>
<organism evidence="2 3">
    <name type="scientific">Guopingia tenuis</name>
    <dbReference type="NCBI Taxonomy" id="2763656"/>
    <lineage>
        <taxon>Bacteria</taxon>
        <taxon>Bacillati</taxon>
        <taxon>Bacillota</taxon>
        <taxon>Clostridia</taxon>
        <taxon>Christensenellales</taxon>
        <taxon>Christensenellaceae</taxon>
        <taxon>Guopingia</taxon>
    </lineage>
</organism>
<evidence type="ECO:0000256" key="1">
    <source>
        <dbReference type="SAM" id="MobiDB-lite"/>
    </source>
</evidence>
<feature type="region of interest" description="Disordered" evidence="1">
    <location>
        <begin position="35"/>
        <end position="58"/>
    </location>
</feature>
<gene>
    <name evidence="2" type="ORF">H8693_07900</name>
</gene>
<dbReference type="Proteomes" id="UP000617951">
    <property type="component" value="Unassembled WGS sequence"/>
</dbReference>
<comment type="caution">
    <text evidence="2">The sequence shown here is derived from an EMBL/GenBank/DDBJ whole genome shotgun (WGS) entry which is preliminary data.</text>
</comment>
<dbReference type="EMBL" id="JACRSS010000003">
    <property type="protein sequence ID" value="MBC8538856.1"/>
    <property type="molecule type" value="Genomic_DNA"/>
</dbReference>
<dbReference type="RefSeq" id="WP_249280527.1">
    <property type="nucleotide sequence ID" value="NZ_JACRSS010000003.1"/>
</dbReference>
<keyword evidence="3" id="KW-1185">Reference proteome</keyword>
<dbReference type="AlphaFoldDB" id="A0A926DJ82"/>
<reference evidence="2" key="1">
    <citation type="submission" date="2020-08" db="EMBL/GenBank/DDBJ databases">
        <title>Genome public.</title>
        <authorList>
            <person name="Liu C."/>
            <person name="Sun Q."/>
        </authorList>
    </citation>
    <scope>NUCLEOTIDE SEQUENCE</scope>
    <source>
        <strain evidence="2">NSJ-63</strain>
    </source>
</reference>
<evidence type="ECO:0000313" key="2">
    <source>
        <dbReference type="EMBL" id="MBC8538856.1"/>
    </source>
</evidence>
<name>A0A926DJ82_9FIRM</name>
<evidence type="ECO:0008006" key="4">
    <source>
        <dbReference type="Google" id="ProtNLM"/>
    </source>
</evidence>
<evidence type="ECO:0000313" key="3">
    <source>
        <dbReference type="Proteomes" id="UP000617951"/>
    </source>
</evidence>